<proteinExistence type="inferred from homology"/>
<evidence type="ECO:0000259" key="11">
    <source>
        <dbReference type="Pfam" id="PF03446"/>
    </source>
</evidence>
<dbReference type="SUPFAM" id="SSF51735">
    <property type="entry name" value="NAD(P)-binding Rossmann-fold domains"/>
    <property type="match status" value="1"/>
</dbReference>
<dbReference type="AlphaFoldDB" id="A0A158A2X6"/>
<comment type="function">
    <text evidence="5">Catalyzes oxidation of L-threonate to 2-oxo-tetronate. Can use either NAD(+) or NADP(+) as cosubstrate, with a preference for NAD(+).</text>
</comment>
<dbReference type="EMBL" id="FCOX02000004">
    <property type="protein sequence ID" value="SAK51996.1"/>
    <property type="molecule type" value="Genomic_DNA"/>
</dbReference>
<evidence type="ECO:0000256" key="9">
    <source>
        <dbReference type="ARBA" id="ARBA00047312"/>
    </source>
</evidence>
<comment type="similarity">
    <text evidence="6">Belongs to the HIBADH-related family. L-threonate dehydrogenase subfamily.</text>
</comment>
<evidence type="ECO:0000313" key="13">
    <source>
        <dbReference type="EMBL" id="SAK51996.1"/>
    </source>
</evidence>
<name>A0A158A2X6_9BURK</name>
<dbReference type="InterPro" id="IPR008927">
    <property type="entry name" value="6-PGluconate_DH-like_C_sf"/>
</dbReference>
<dbReference type="InterPro" id="IPR029154">
    <property type="entry name" value="HIBADH-like_NADP-bd"/>
</dbReference>
<sequence>MGRSVGVIGLGAMGQGVAANLIEAGFDVYGCDLRQDAVETFVERGGRACETPAALGAQCDVVIVLVVNAAQTDAVLFGENGAVHGLRPGSVVVSSATVQPRYAGQLGKRLAEKEVMLIDSPVSGGIAGAASGTLSLLSSGPDAAYEACGDVLDAISSKVYRLGTEHGVGSRVKVINQLLVGVQIAAAAEAMALGLREGVDPERLYEVITHSAGNSWAFADRVPHILKGDYSPPHTALDIFVKDLGMVLEAARATTFPLPLASTAYQMFAAASAAGFGQEDDTAVIKTFPGIELPGI</sequence>
<dbReference type="SUPFAM" id="SSF48179">
    <property type="entry name" value="6-phosphogluconate dehydrogenase C-terminal domain-like"/>
    <property type="match status" value="1"/>
</dbReference>
<dbReference type="Pfam" id="PF14833">
    <property type="entry name" value="NAD_binding_11"/>
    <property type="match status" value="1"/>
</dbReference>
<dbReference type="Gene3D" id="1.10.1040.10">
    <property type="entry name" value="N-(1-d-carboxylethyl)-l-norvaline Dehydrogenase, domain 2"/>
    <property type="match status" value="1"/>
</dbReference>
<evidence type="ECO:0000256" key="2">
    <source>
        <dbReference type="ARBA" id="ARBA00023002"/>
    </source>
</evidence>
<dbReference type="GO" id="GO:0016616">
    <property type="term" value="F:oxidoreductase activity, acting on the CH-OH group of donors, NAD or NADP as acceptor"/>
    <property type="evidence" value="ECO:0007669"/>
    <property type="project" value="InterPro"/>
</dbReference>
<dbReference type="PANTHER" id="PTHR43060:SF17">
    <property type="entry name" value="L-THREONATE DEHYDROGENASE"/>
    <property type="match status" value="1"/>
</dbReference>
<gene>
    <name evidence="13" type="ORF">AWB78_01170</name>
</gene>
<organism evidence="13 14">
    <name type="scientific">Caballeronia calidae</name>
    <dbReference type="NCBI Taxonomy" id="1777139"/>
    <lineage>
        <taxon>Bacteria</taxon>
        <taxon>Pseudomonadati</taxon>
        <taxon>Pseudomonadota</taxon>
        <taxon>Betaproteobacteria</taxon>
        <taxon>Burkholderiales</taxon>
        <taxon>Burkholderiaceae</taxon>
        <taxon>Caballeronia</taxon>
    </lineage>
</organism>
<evidence type="ECO:0000313" key="14">
    <source>
        <dbReference type="Proteomes" id="UP000071859"/>
    </source>
</evidence>
<comment type="caution">
    <text evidence="13">The sequence shown here is derived from an EMBL/GenBank/DDBJ whole genome shotgun (WGS) entry which is preliminary data.</text>
</comment>
<dbReference type="PANTHER" id="PTHR43060">
    <property type="entry name" value="3-HYDROXYISOBUTYRATE DEHYDROGENASE-LIKE 1, MITOCHONDRIAL-RELATED"/>
    <property type="match status" value="1"/>
</dbReference>
<keyword evidence="4" id="KW-0119">Carbohydrate metabolism</keyword>
<evidence type="ECO:0000256" key="5">
    <source>
        <dbReference type="ARBA" id="ARBA00037062"/>
    </source>
</evidence>
<evidence type="ECO:0000256" key="6">
    <source>
        <dbReference type="ARBA" id="ARBA00037979"/>
    </source>
</evidence>
<dbReference type="Gene3D" id="3.40.50.720">
    <property type="entry name" value="NAD(P)-binding Rossmann-like Domain"/>
    <property type="match status" value="1"/>
</dbReference>
<evidence type="ECO:0000256" key="10">
    <source>
        <dbReference type="PIRSR" id="PIRSR000103-1"/>
    </source>
</evidence>
<evidence type="ECO:0000256" key="4">
    <source>
        <dbReference type="ARBA" id="ARBA00023277"/>
    </source>
</evidence>
<accession>A0A158A2X6</accession>
<evidence type="ECO:0000256" key="7">
    <source>
        <dbReference type="ARBA" id="ARBA00038870"/>
    </source>
</evidence>
<keyword evidence="2" id="KW-0560">Oxidoreductase</keyword>
<dbReference type="PIRSF" id="PIRSF000103">
    <property type="entry name" value="HIBADH"/>
    <property type="match status" value="1"/>
</dbReference>
<comment type="catalytic activity">
    <reaction evidence="9">
        <text>L-threonate + NAD(+) = 2-dehydro-L-erythronate + NADH + H(+)</text>
        <dbReference type="Rhea" id="RHEA:52548"/>
        <dbReference type="ChEBI" id="CHEBI:15378"/>
        <dbReference type="ChEBI" id="CHEBI:57540"/>
        <dbReference type="ChEBI" id="CHEBI:57561"/>
        <dbReference type="ChEBI" id="CHEBI:57945"/>
        <dbReference type="ChEBI" id="CHEBI:136669"/>
        <dbReference type="EC" id="1.1.1.411"/>
    </reaction>
</comment>
<feature type="active site" evidence="10">
    <location>
        <position position="173"/>
    </location>
</feature>
<keyword evidence="14" id="KW-1185">Reference proteome</keyword>
<feature type="domain" description="6-phosphogluconate dehydrogenase NADP-binding" evidence="11">
    <location>
        <begin position="5"/>
        <end position="163"/>
    </location>
</feature>
<dbReference type="RefSeq" id="WP_062603109.1">
    <property type="nucleotide sequence ID" value="NZ_FCOX02000004.1"/>
</dbReference>
<dbReference type="Proteomes" id="UP000071859">
    <property type="component" value="Unassembled WGS sequence"/>
</dbReference>
<dbReference type="InterPro" id="IPR013328">
    <property type="entry name" value="6PGD_dom2"/>
</dbReference>
<evidence type="ECO:0000259" key="12">
    <source>
        <dbReference type="Pfam" id="PF14833"/>
    </source>
</evidence>
<dbReference type="NCBIfam" id="NF043037">
    <property type="entry name" value="ThreonDh"/>
    <property type="match status" value="1"/>
</dbReference>
<feature type="domain" description="3-hydroxyisobutyrate dehydrogenase-like NAD-binding" evidence="12">
    <location>
        <begin position="167"/>
        <end position="287"/>
    </location>
</feature>
<protein>
    <recommendedName>
        <fullName evidence="8">L-threonate dehydrogenase</fullName>
        <ecNumber evidence="7">1.1.1.411</ecNumber>
    </recommendedName>
</protein>
<evidence type="ECO:0000256" key="8">
    <source>
        <dbReference type="ARBA" id="ARBA00039407"/>
    </source>
</evidence>
<dbReference type="InterPro" id="IPR050006">
    <property type="entry name" value="LtnD"/>
</dbReference>
<keyword evidence="3" id="KW-0520">NAD</keyword>
<dbReference type="GO" id="GO:0051287">
    <property type="term" value="F:NAD binding"/>
    <property type="evidence" value="ECO:0007669"/>
    <property type="project" value="InterPro"/>
</dbReference>
<dbReference type="GO" id="GO:0050661">
    <property type="term" value="F:NADP binding"/>
    <property type="evidence" value="ECO:0007669"/>
    <property type="project" value="InterPro"/>
</dbReference>
<dbReference type="OrthoDB" id="9786703at2"/>
<dbReference type="InterPro" id="IPR015815">
    <property type="entry name" value="HIBADH-related"/>
</dbReference>
<keyword evidence="1" id="KW-0521">NADP</keyword>
<dbReference type="Pfam" id="PF03446">
    <property type="entry name" value="NAD_binding_2"/>
    <property type="match status" value="1"/>
</dbReference>
<evidence type="ECO:0000256" key="1">
    <source>
        <dbReference type="ARBA" id="ARBA00022857"/>
    </source>
</evidence>
<evidence type="ECO:0000256" key="3">
    <source>
        <dbReference type="ARBA" id="ARBA00023027"/>
    </source>
</evidence>
<reference evidence="13" key="1">
    <citation type="submission" date="2016-01" db="EMBL/GenBank/DDBJ databases">
        <authorList>
            <person name="Peeters C."/>
        </authorList>
    </citation>
    <scope>NUCLEOTIDE SEQUENCE</scope>
    <source>
        <strain evidence="13">LMG 29321</strain>
    </source>
</reference>
<dbReference type="EC" id="1.1.1.411" evidence="7"/>
<dbReference type="InterPro" id="IPR006115">
    <property type="entry name" value="6PGDH_NADP-bd"/>
</dbReference>
<dbReference type="InterPro" id="IPR036291">
    <property type="entry name" value="NAD(P)-bd_dom_sf"/>
</dbReference>